<comment type="caution">
    <text evidence="2">The sequence shown here is derived from an EMBL/GenBank/DDBJ whole genome shotgun (WGS) entry which is preliminary data.</text>
</comment>
<keyword evidence="3" id="KW-1185">Reference proteome</keyword>
<evidence type="ECO:0000313" key="2">
    <source>
        <dbReference type="EMBL" id="GFY08669.1"/>
    </source>
</evidence>
<dbReference type="AlphaFoldDB" id="A0A8X6S884"/>
<sequence length="125" mass="13694">MILPALIDKPTLTGRVSPCRVHGFDGWIKIQQGHHKKYDSGGKNCKSFDNGQTQEHSNNTDELQGEAKNNEESSCRKCGKSKINKGGKIIHGDVTPLNKYPWIYPFSVKAVSLSGLPGDRCLPGS</sequence>
<accession>A0A8X6S884</accession>
<feature type="region of interest" description="Disordered" evidence="1">
    <location>
        <begin position="37"/>
        <end position="77"/>
    </location>
</feature>
<organism evidence="2 3">
    <name type="scientific">Trichonephila clavipes</name>
    <name type="common">Golden silk orbweaver</name>
    <name type="synonym">Nephila clavipes</name>
    <dbReference type="NCBI Taxonomy" id="2585209"/>
    <lineage>
        <taxon>Eukaryota</taxon>
        <taxon>Metazoa</taxon>
        <taxon>Ecdysozoa</taxon>
        <taxon>Arthropoda</taxon>
        <taxon>Chelicerata</taxon>
        <taxon>Arachnida</taxon>
        <taxon>Araneae</taxon>
        <taxon>Araneomorphae</taxon>
        <taxon>Entelegynae</taxon>
        <taxon>Araneoidea</taxon>
        <taxon>Nephilidae</taxon>
        <taxon>Trichonephila</taxon>
    </lineage>
</organism>
<dbReference type="EMBL" id="BMAU01021282">
    <property type="protein sequence ID" value="GFY08669.1"/>
    <property type="molecule type" value="Genomic_DNA"/>
</dbReference>
<gene>
    <name evidence="2" type="ORF">TNCV_811021</name>
</gene>
<name>A0A8X6S884_TRICX</name>
<proteinExistence type="predicted"/>
<feature type="compositionally biased region" description="Polar residues" evidence="1">
    <location>
        <begin position="47"/>
        <end position="62"/>
    </location>
</feature>
<dbReference type="Proteomes" id="UP000887159">
    <property type="component" value="Unassembled WGS sequence"/>
</dbReference>
<evidence type="ECO:0000256" key="1">
    <source>
        <dbReference type="SAM" id="MobiDB-lite"/>
    </source>
</evidence>
<reference evidence="2" key="1">
    <citation type="submission" date="2020-08" db="EMBL/GenBank/DDBJ databases">
        <title>Multicomponent nature underlies the extraordinary mechanical properties of spider dragline silk.</title>
        <authorList>
            <person name="Kono N."/>
            <person name="Nakamura H."/>
            <person name="Mori M."/>
            <person name="Yoshida Y."/>
            <person name="Ohtoshi R."/>
            <person name="Malay A.D."/>
            <person name="Moran D.A.P."/>
            <person name="Tomita M."/>
            <person name="Numata K."/>
            <person name="Arakawa K."/>
        </authorList>
    </citation>
    <scope>NUCLEOTIDE SEQUENCE</scope>
</reference>
<protein>
    <submittedName>
        <fullName evidence="2">Uncharacterized protein</fullName>
    </submittedName>
</protein>
<evidence type="ECO:0000313" key="3">
    <source>
        <dbReference type="Proteomes" id="UP000887159"/>
    </source>
</evidence>